<feature type="domain" description="Condensin complex subunit 1 C-terminal" evidence="12">
    <location>
        <begin position="1091"/>
        <end position="1251"/>
    </location>
</feature>
<dbReference type="EMBL" id="JAACJL010000017">
    <property type="protein sequence ID" value="KAF4618943.1"/>
    <property type="molecule type" value="Genomic_DNA"/>
</dbReference>
<feature type="region of interest" description="Disordered" evidence="11">
    <location>
        <begin position="468"/>
        <end position="563"/>
    </location>
</feature>
<dbReference type="InterPro" id="IPR016024">
    <property type="entry name" value="ARM-type_fold"/>
</dbReference>
<evidence type="ECO:0000259" key="13">
    <source>
        <dbReference type="Pfam" id="PF12922"/>
    </source>
</evidence>
<dbReference type="GO" id="GO:0005634">
    <property type="term" value="C:nucleus"/>
    <property type="evidence" value="ECO:0007669"/>
    <property type="project" value="UniProtKB-SubCell"/>
</dbReference>
<dbReference type="InterPro" id="IPR026971">
    <property type="entry name" value="CND1/NCAPD3"/>
</dbReference>
<feature type="compositionally biased region" description="Acidic residues" evidence="11">
    <location>
        <begin position="474"/>
        <end position="489"/>
    </location>
</feature>
<comment type="caution">
    <text evidence="14">The sequence shown here is derived from an EMBL/GenBank/DDBJ whole genome shotgun (WGS) entry which is preliminary data.</text>
</comment>
<feature type="compositionally biased region" description="Basic and acidic residues" evidence="11">
    <location>
        <begin position="1315"/>
        <end position="1332"/>
    </location>
</feature>
<evidence type="ECO:0000256" key="3">
    <source>
        <dbReference type="ARBA" id="ARBA00009606"/>
    </source>
</evidence>
<feature type="compositionally biased region" description="Basic residues" evidence="11">
    <location>
        <begin position="1333"/>
        <end position="1348"/>
    </location>
</feature>
<accession>A0A8H4VQT4</accession>
<gene>
    <name evidence="14" type="ORF">D9613_009784</name>
</gene>
<protein>
    <recommendedName>
        <fullName evidence="10">Condensin complex subunit 1</fullName>
    </recommendedName>
</protein>
<evidence type="ECO:0000256" key="6">
    <source>
        <dbReference type="ARBA" id="ARBA00022776"/>
    </source>
</evidence>
<dbReference type="PIRSF" id="PIRSF017127">
    <property type="entry name" value="Condensin_D2"/>
    <property type="match status" value="1"/>
</dbReference>
<comment type="similarity">
    <text evidence="3 10">Belongs to the CND1 (condensin subunit 1) family.</text>
</comment>
<proteinExistence type="inferred from homology"/>
<feature type="region of interest" description="Disordered" evidence="11">
    <location>
        <begin position="129"/>
        <end position="153"/>
    </location>
</feature>
<evidence type="ECO:0000256" key="9">
    <source>
        <dbReference type="ARBA" id="ARBA00023306"/>
    </source>
</evidence>
<feature type="domain" description="Condensin complex subunit 1 N-terminal" evidence="13">
    <location>
        <begin position="70"/>
        <end position="234"/>
    </location>
</feature>
<keyword evidence="9 10" id="KW-0131">Cell cycle</keyword>
<keyword evidence="7 10" id="KW-0226">DNA condensation</keyword>
<evidence type="ECO:0000256" key="11">
    <source>
        <dbReference type="SAM" id="MobiDB-lite"/>
    </source>
</evidence>
<evidence type="ECO:0000256" key="2">
    <source>
        <dbReference type="ARBA" id="ARBA00004286"/>
    </source>
</evidence>
<feature type="region of interest" description="Disordered" evidence="11">
    <location>
        <begin position="1315"/>
        <end position="1361"/>
    </location>
</feature>
<feature type="compositionally biased region" description="Acidic residues" evidence="11">
    <location>
        <begin position="506"/>
        <end position="542"/>
    </location>
</feature>
<feature type="region of interest" description="Disordered" evidence="11">
    <location>
        <begin position="977"/>
        <end position="1001"/>
    </location>
</feature>
<dbReference type="PANTHER" id="PTHR14222">
    <property type="entry name" value="CONDENSIN"/>
    <property type="match status" value="1"/>
</dbReference>
<dbReference type="GO" id="GO:0042393">
    <property type="term" value="F:histone binding"/>
    <property type="evidence" value="ECO:0007669"/>
    <property type="project" value="TreeGrafter"/>
</dbReference>
<evidence type="ECO:0000259" key="12">
    <source>
        <dbReference type="Pfam" id="PF12717"/>
    </source>
</evidence>
<dbReference type="Pfam" id="PF12922">
    <property type="entry name" value="Cnd1_N"/>
    <property type="match status" value="1"/>
</dbReference>
<dbReference type="GO" id="GO:0010032">
    <property type="term" value="P:meiotic chromosome condensation"/>
    <property type="evidence" value="ECO:0007669"/>
    <property type="project" value="TreeGrafter"/>
</dbReference>
<reference evidence="14 15" key="1">
    <citation type="submission" date="2019-12" db="EMBL/GenBank/DDBJ databases">
        <authorList>
            <person name="Floudas D."/>
            <person name="Bentzer J."/>
            <person name="Ahren D."/>
            <person name="Johansson T."/>
            <person name="Persson P."/>
            <person name="Tunlid A."/>
        </authorList>
    </citation>
    <scope>NUCLEOTIDE SEQUENCE [LARGE SCALE GENOMIC DNA]</scope>
    <source>
        <strain evidence="14 15">CBS 102.39</strain>
    </source>
</reference>
<sequence>MDSFELQEEISALQDLATYEIPHELDTEEAEYALEAAVEAVANSSSAIRDGEIFDVYRSLLKHSSDVSGRIMSKMLDSISSGLHAEMDATLRDIDGGDQPTYVAHRMPLEMYAFLLHWFVVASEKVKAPEEGEAPPAKGRKKTTKTTNKKAADTTWSWKDQAAPTLKLICTVLSKLPTQRIWTTNMERDVFIKALTKPAIHITELESWMKTQEIRIPVFKAICLSVKNHGQAPAIQDHLIFNLPYSDHLAEPAADLLTLLYSEYDFSQLGDELLRQIAGVSFGSQDAKGPRNFARFLIRYGESCPRLVLKQFSLLVSQLDSEAYPIRQAIVEIIGSLITELANGSEEGEAKQAQRDINNFFNLLLDRVLDISGYVRTRVLQVLAKLCDIEKFKFPKQRLAVTSAAIEALDDKIASVRKAAIALLTQLLLTHPYFRTHDGCLQRDLYAAEYKEVSEELGKIEDAVGNAVKRAEGENVDDEEEEEGDEGKDEDSSRKKKKKKSKKTGDDDDEEGDDSIMDVDDDEAGGDTEEDEGDQMSVDEEGTTPKKKKEKKPSKLERRKSQLNLEALNEEQAILAKYDEATITKMQLRKKYLSDALSFIDQIEGAMDTMCKLLGSTSKAEVLEVMDFFRMAHDLKFESANAGIKKMLHLIWTKDNSSTSEDGKELKGIRQRLLECYRGLYFEVLDDPTMTPKDQISRIAKNLIERTYDATLAELTSLEEMMRIMMDEQAIHKDIINKLWQVYSVEKQLPKPQRRGAIMILGMLALSDVGVIADKVDIMLKVGLGPLGKADPTLARYTCVALQRLNGSFKKVKGSLDDKTRRISMDSPIFKKLQNAILHPSRTKEWFGMAEQVINTVYALAEHPDVFCNEVIKKLTVRAFTAKQKAAAAEDKDVEKEKESTPTTNEDNAGDVTMDSADVTMQDATQATTQATQDDPDKEKDVGEAFEMSQLLFVVGHVAIKHVVFLELVEREWKRQKDEKQAAEKVANGNTRASKEGEELDQVAGNAEDEIGERIQAIRETELLYGPESLLAMYGPAIVHICGSPHKFKNRTLRAAAILSFSKFLCVSSQFCDQHHRLLFKILETSKDPNVRSNIVIALGDVAVSFSNIIDENSSELYKGLSDKNFVVKKNTLMVLTHLILNGMIKVKGQLGEMAKCLEDPEPRISDLAKLFFKELSTKDNAIYNNLPDVISHLSTGDHAVEEEVFQSTLRYIFTFIEKEKQAESIVEKLCQRFRLTEDPRQWRDIAFCLSLLPFKSERSVKKLIEGLQFYRDKLHEPVVFERFTEILAKARSNKSKDKPDSELNEFEKILEEHKAQGQEDQALEKRVEGKKAAAKKRAAKRSARTKKAAPAPVEDDMYSE</sequence>
<dbReference type="PANTHER" id="PTHR14222:SF2">
    <property type="entry name" value="CONDENSIN COMPLEX SUBUNIT 1"/>
    <property type="match status" value="1"/>
</dbReference>
<evidence type="ECO:0000256" key="1">
    <source>
        <dbReference type="ARBA" id="ARBA00004123"/>
    </source>
</evidence>
<keyword evidence="4" id="KW-0158">Chromosome</keyword>
<dbReference type="Pfam" id="PF12717">
    <property type="entry name" value="Cnd1"/>
    <property type="match status" value="1"/>
</dbReference>
<evidence type="ECO:0000256" key="5">
    <source>
        <dbReference type="ARBA" id="ARBA00022618"/>
    </source>
</evidence>
<feature type="compositionally biased region" description="Basic and acidic residues" evidence="11">
    <location>
        <begin position="888"/>
        <end position="900"/>
    </location>
</feature>
<name>A0A8H4VQT4_9AGAR</name>
<dbReference type="Proteomes" id="UP000521872">
    <property type="component" value="Unassembled WGS sequence"/>
</dbReference>
<dbReference type="GO" id="GO:0007076">
    <property type="term" value="P:mitotic chromosome condensation"/>
    <property type="evidence" value="ECO:0007669"/>
    <property type="project" value="InterPro"/>
</dbReference>
<feature type="region of interest" description="Disordered" evidence="11">
    <location>
        <begin position="888"/>
        <end position="913"/>
    </location>
</feature>
<keyword evidence="8" id="KW-0539">Nucleus</keyword>
<dbReference type="GO" id="GO:0051301">
    <property type="term" value="P:cell division"/>
    <property type="evidence" value="ECO:0007669"/>
    <property type="project" value="UniProtKB-KW"/>
</dbReference>
<evidence type="ECO:0000313" key="15">
    <source>
        <dbReference type="Proteomes" id="UP000521872"/>
    </source>
</evidence>
<feature type="compositionally biased region" description="Basic residues" evidence="11">
    <location>
        <begin position="138"/>
        <end position="148"/>
    </location>
</feature>
<dbReference type="GO" id="GO:0000779">
    <property type="term" value="C:condensed chromosome, centromeric region"/>
    <property type="evidence" value="ECO:0007669"/>
    <property type="project" value="TreeGrafter"/>
</dbReference>
<evidence type="ECO:0000256" key="7">
    <source>
        <dbReference type="ARBA" id="ARBA00023067"/>
    </source>
</evidence>
<dbReference type="InterPro" id="IPR024324">
    <property type="entry name" value="Condensin_cplx_su1_N"/>
</dbReference>
<dbReference type="InterPro" id="IPR032682">
    <property type="entry name" value="Cnd1_C"/>
</dbReference>
<evidence type="ECO:0000256" key="4">
    <source>
        <dbReference type="ARBA" id="ARBA00022454"/>
    </source>
</evidence>
<dbReference type="Gene3D" id="1.25.10.10">
    <property type="entry name" value="Leucine-rich Repeat Variant"/>
    <property type="match status" value="2"/>
</dbReference>
<dbReference type="GO" id="GO:0000796">
    <property type="term" value="C:condensin complex"/>
    <property type="evidence" value="ECO:0007669"/>
    <property type="project" value="TreeGrafter"/>
</dbReference>
<dbReference type="SUPFAM" id="SSF48371">
    <property type="entry name" value="ARM repeat"/>
    <property type="match status" value="1"/>
</dbReference>
<dbReference type="InterPro" id="IPR011989">
    <property type="entry name" value="ARM-like"/>
</dbReference>
<keyword evidence="5 10" id="KW-0132">Cell division</keyword>
<comment type="function">
    <text evidence="10">Regulatory subunit of the condensin complex, a complex required for conversion of interphase chromatin into mitotic-like condense chromosomes. The condensin complex probably introduces positive supercoils into relaxed DNA in the presence of type I topoisomerases and converts nicked DNA into positive knotted forms in the presence of type II topoisomerases.</text>
</comment>
<keyword evidence="15" id="KW-1185">Reference proteome</keyword>
<evidence type="ECO:0000256" key="10">
    <source>
        <dbReference type="PIRNR" id="PIRNR017127"/>
    </source>
</evidence>
<comment type="subcellular location">
    <subcellularLocation>
        <location evidence="2">Chromosome</location>
    </subcellularLocation>
    <subcellularLocation>
        <location evidence="1">Nucleus</location>
    </subcellularLocation>
</comment>
<keyword evidence="6 10" id="KW-0498">Mitosis</keyword>
<organism evidence="14 15">
    <name type="scientific">Agrocybe pediades</name>
    <dbReference type="NCBI Taxonomy" id="84607"/>
    <lineage>
        <taxon>Eukaryota</taxon>
        <taxon>Fungi</taxon>
        <taxon>Dikarya</taxon>
        <taxon>Basidiomycota</taxon>
        <taxon>Agaricomycotina</taxon>
        <taxon>Agaricomycetes</taxon>
        <taxon>Agaricomycetidae</taxon>
        <taxon>Agaricales</taxon>
        <taxon>Agaricineae</taxon>
        <taxon>Strophariaceae</taxon>
        <taxon>Agrocybe</taxon>
    </lineage>
</organism>
<evidence type="ECO:0000256" key="8">
    <source>
        <dbReference type="ARBA" id="ARBA00023242"/>
    </source>
</evidence>
<dbReference type="InterPro" id="IPR007673">
    <property type="entry name" value="Condensin_cplx_su1"/>
</dbReference>
<evidence type="ECO:0000313" key="14">
    <source>
        <dbReference type="EMBL" id="KAF4618943.1"/>
    </source>
</evidence>